<protein>
    <submittedName>
        <fullName evidence="2">Truncated Transmembrane Protein ORF</fullName>
    </submittedName>
</protein>
<keyword evidence="2" id="KW-0812">Transmembrane</keyword>
<evidence type="ECO:0000313" key="2">
    <source>
        <dbReference type="EMBL" id="CAA45475.1"/>
    </source>
</evidence>
<reference evidence="2" key="1">
    <citation type="journal article" date="1994" name="Virology">
        <title>Characterization of cDNAs species encoding the Tat protein of caprine arthritis encephalitis virus.</title>
        <authorList>
            <person name="Kalinski H."/>
            <person name="Mashiah P."/>
            <person name="Rotem D."/>
            <person name="Orzech Y."/>
            <person name="Sherman L."/>
            <person name="Miki T."/>
            <person name="Yaniv A."/>
            <person name="Gazit A."/>
            <person name="Tronick S.R."/>
        </authorList>
    </citation>
    <scope>NUCLEOTIDE SEQUENCE</scope>
</reference>
<accession>Q65932</accession>
<organismHost>
    <name type="scientific">Capra hircus</name>
    <name type="common">Goat</name>
    <dbReference type="NCBI Taxonomy" id="9925"/>
</organismHost>
<keyword evidence="2" id="KW-0472">Membrane</keyword>
<sequence>MKKRRKEKEKAALRGSKIYKTLSTPTYQRVTVVMETRADVAGDNQDFGDGFEESDDSETNPRVTVKKAWDHAWELWQNSPWRKPWQRSLLTLLVPPLTMGIWINGRLGDYLKNKKERVDCETWGKGD</sequence>
<name>Q65932_CAEV</name>
<organism evidence="2">
    <name type="scientific">Caprine arthritis encephalitis virus</name>
    <name type="common">CAEV</name>
    <dbReference type="NCBI Taxonomy" id="11660"/>
    <lineage>
        <taxon>Viruses</taxon>
        <taxon>Riboviria</taxon>
        <taxon>Pararnavirae</taxon>
        <taxon>Artverviricota</taxon>
        <taxon>Revtraviricetes</taxon>
        <taxon>Ortervirales</taxon>
        <taxon>Retroviridae</taxon>
        <taxon>Orthoretrovirinae</taxon>
        <taxon>Lentivirus</taxon>
        <taxon>Lentivirus capartenc</taxon>
    </lineage>
</organism>
<feature type="region of interest" description="Disordered" evidence="1">
    <location>
        <begin position="43"/>
        <end position="62"/>
    </location>
</feature>
<dbReference type="EMBL" id="X64109">
    <property type="protein sequence ID" value="CAA45475.1"/>
    <property type="molecule type" value="Genomic_RNA"/>
</dbReference>
<evidence type="ECO:0000256" key="1">
    <source>
        <dbReference type="SAM" id="MobiDB-lite"/>
    </source>
</evidence>
<proteinExistence type="predicted"/>
<feature type="compositionally biased region" description="Acidic residues" evidence="1">
    <location>
        <begin position="49"/>
        <end position="58"/>
    </location>
</feature>